<evidence type="ECO:0000313" key="1">
    <source>
        <dbReference type="EMBL" id="KXT51699.1"/>
    </source>
</evidence>
<dbReference type="PATRIC" id="fig|329854.7.peg.1779"/>
<comment type="caution">
    <text evidence="1">The sequence shown here is derived from an EMBL/GenBank/DDBJ whole genome shotgun (WGS) entry which is preliminary data.</text>
</comment>
<dbReference type="AlphaFoldDB" id="A0A139LJT7"/>
<gene>
    <name evidence="1" type="ORF">HMPREF2531_01749</name>
</gene>
<organism evidence="1">
    <name type="scientific">Bacteroides intestinalis</name>
    <dbReference type="NCBI Taxonomy" id="329854"/>
    <lineage>
        <taxon>Bacteria</taxon>
        <taxon>Pseudomonadati</taxon>
        <taxon>Bacteroidota</taxon>
        <taxon>Bacteroidia</taxon>
        <taxon>Bacteroidales</taxon>
        <taxon>Bacteroidaceae</taxon>
        <taxon>Bacteroides</taxon>
    </lineage>
</organism>
<dbReference type="EMBL" id="LTDF01000072">
    <property type="protein sequence ID" value="KXT51699.1"/>
    <property type="molecule type" value="Genomic_DNA"/>
</dbReference>
<evidence type="ECO:0000313" key="2">
    <source>
        <dbReference type="Proteomes" id="UP000070319"/>
    </source>
</evidence>
<name>A0A139LJT7_9BACE</name>
<sequence length="39" mass="4670">MYLHFILQFLHFIGNTSFRNRIWMIICNFTADSYKLSAG</sequence>
<reference evidence="1 2" key="1">
    <citation type="submission" date="2016-02" db="EMBL/GenBank/DDBJ databases">
        <authorList>
            <person name="Wen L."/>
            <person name="He K."/>
            <person name="Yang H."/>
        </authorList>
    </citation>
    <scope>NUCLEOTIDE SEQUENCE [LARGE SCALE GENOMIC DNA]</scope>
    <source>
        <strain evidence="1 2">KLE1704</strain>
    </source>
</reference>
<accession>A0A139LJT7</accession>
<dbReference type="Proteomes" id="UP000070319">
    <property type="component" value="Unassembled WGS sequence"/>
</dbReference>
<proteinExistence type="predicted"/>
<protein>
    <submittedName>
        <fullName evidence="1">Uncharacterized protein</fullName>
    </submittedName>
</protein>